<accession>A0A0B7FB13</accession>
<dbReference type="Pfam" id="PF00172">
    <property type="entry name" value="Zn_clus"/>
    <property type="match status" value="1"/>
</dbReference>
<keyword evidence="2" id="KW-0862">Zinc</keyword>
<reference evidence="8 9" key="1">
    <citation type="submission" date="2014-11" db="EMBL/GenBank/DDBJ databases">
        <authorList>
            <person name="Wibberg Daniel"/>
        </authorList>
    </citation>
    <scope>NUCLEOTIDE SEQUENCE [LARGE SCALE GENOMIC DNA]</scope>
    <source>
        <strain evidence="8">Rhizoctonia solani AG1-IB 7/3/14</strain>
    </source>
</reference>
<dbReference type="EMBL" id="LN679114">
    <property type="protein sequence ID" value="CEL54064.1"/>
    <property type="molecule type" value="Genomic_DNA"/>
</dbReference>
<dbReference type="PROSITE" id="PS50048">
    <property type="entry name" value="ZN2_CY6_FUNGAL_2"/>
    <property type="match status" value="1"/>
</dbReference>
<evidence type="ECO:0000256" key="1">
    <source>
        <dbReference type="ARBA" id="ARBA00022723"/>
    </source>
</evidence>
<sequence>MPIKPRSTPGPRAESCLTCRQRKKKCDKVRPFCLRCLNSKGTYTCLGYDNETHEPGAEKVVLEERTTIEPTIILPWLTLGVEFRDTVPGPSTGDAYFDSLMLPSPPKSSTLAIDLLLNRPDQGVGREPNLKKYRPRNIVTLPAPDFVPRGVRAEKQMRESYFMFIMKECRLFFFL</sequence>
<dbReference type="AlphaFoldDB" id="A0A0B7FB13"/>
<keyword evidence="9" id="KW-1185">Reference proteome</keyword>
<keyword evidence="3" id="KW-0805">Transcription regulation</keyword>
<dbReference type="PANTHER" id="PTHR36206">
    <property type="entry name" value="ASPERCRYPTIN BIOSYNTHESIS CLUSTER-SPECIFIC TRANSCRIPTION REGULATOR ATNN-RELATED"/>
    <property type="match status" value="1"/>
</dbReference>
<protein>
    <recommendedName>
        <fullName evidence="7">Zn(2)-C6 fungal-type domain-containing protein</fullName>
    </recommendedName>
</protein>
<proteinExistence type="predicted"/>
<evidence type="ECO:0000256" key="3">
    <source>
        <dbReference type="ARBA" id="ARBA00023015"/>
    </source>
</evidence>
<evidence type="ECO:0000259" key="7">
    <source>
        <dbReference type="PROSITE" id="PS50048"/>
    </source>
</evidence>
<evidence type="ECO:0000256" key="5">
    <source>
        <dbReference type="ARBA" id="ARBA00023163"/>
    </source>
</evidence>
<dbReference type="OrthoDB" id="2309723at2759"/>
<dbReference type="STRING" id="1108050.A0A0B7FB13"/>
<dbReference type="CDD" id="cd00067">
    <property type="entry name" value="GAL4"/>
    <property type="match status" value="1"/>
</dbReference>
<evidence type="ECO:0000313" key="9">
    <source>
        <dbReference type="Proteomes" id="UP000059188"/>
    </source>
</evidence>
<dbReference type="GO" id="GO:0000981">
    <property type="term" value="F:DNA-binding transcription factor activity, RNA polymerase II-specific"/>
    <property type="evidence" value="ECO:0007669"/>
    <property type="project" value="InterPro"/>
</dbReference>
<keyword evidence="4" id="KW-0238">DNA-binding</keyword>
<dbReference type="InterPro" id="IPR036864">
    <property type="entry name" value="Zn2-C6_fun-type_DNA-bd_sf"/>
</dbReference>
<dbReference type="InterPro" id="IPR052360">
    <property type="entry name" value="Transcr_Regulatory_Proteins"/>
</dbReference>
<name>A0A0B7FB13_THACB</name>
<organism evidence="8 9">
    <name type="scientific">Thanatephorus cucumeris (strain AG1-IB / isolate 7/3/14)</name>
    <name type="common">Lettuce bottom rot fungus</name>
    <name type="synonym">Rhizoctonia solani</name>
    <dbReference type="NCBI Taxonomy" id="1108050"/>
    <lineage>
        <taxon>Eukaryota</taxon>
        <taxon>Fungi</taxon>
        <taxon>Dikarya</taxon>
        <taxon>Basidiomycota</taxon>
        <taxon>Agaricomycotina</taxon>
        <taxon>Agaricomycetes</taxon>
        <taxon>Cantharellales</taxon>
        <taxon>Ceratobasidiaceae</taxon>
        <taxon>Rhizoctonia</taxon>
        <taxon>Rhizoctonia solani AG-1</taxon>
    </lineage>
</organism>
<evidence type="ECO:0000313" key="8">
    <source>
        <dbReference type="EMBL" id="CEL54064.1"/>
    </source>
</evidence>
<keyword evidence="5" id="KW-0804">Transcription</keyword>
<evidence type="ECO:0000256" key="4">
    <source>
        <dbReference type="ARBA" id="ARBA00023125"/>
    </source>
</evidence>
<dbReference type="SUPFAM" id="SSF57701">
    <property type="entry name" value="Zn2/Cys6 DNA-binding domain"/>
    <property type="match status" value="1"/>
</dbReference>
<dbReference type="Proteomes" id="UP000059188">
    <property type="component" value="Unassembled WGS sequence"/>
</dbReference>
<dbReference type="InterPro" id="IPR001138">
    <property type="entry name" value="Zn2Cys6_DnaBD"/>
</dbReference>
<feature type="domain" description="Zn(2)-C6 fungal-type" evidence="7">
    <location>
        <begin position="15"/>
        <end position="45"/>
    </location>
</feature>
<dbReference type="Gene3D" id="4.10.240.10">
    <property type="entry name" value="Zn(2)-C6 fungal-type DNA-binding domain"/>
    <property type="match status" value="1"/>
</dbReference>
<dbReference type="GO" id="GO:0008270">
    <property type="term" value="F:zinc ion binding"/>
    <property type="evidence" value="ECO:0007669"/>
    <property type="project" value="InterPro"/>
</dbReference>
<keyword evidence="6" id="KW-0539">Nucleus</keyword>
<gene>
    <name evidence="8" type="ORF">RSOLAG1IB_06773</name>
</gene>
<evidence type="ECO:0000256" key="2">
    <source>
        <dbReference type="ARBA" id="ARBA00022833"/>
    </source>
</evidence>
<dbReference type="PANTHER" id="PTHR36206:SF12">
    <property type="entry name" value="ASPERCRYPTIN BIOSYNTHESIS CLUSTER-SPECIFIC TRANSCRIPTION REGULATOR ATNN-RELATED"/>
    <property type="match status" value="1"/>
</dbReference>
<dbReference type="SMART" id="SM00066">
    <property type="entry name" value="GAL4"/>
    <property type="match status" value="1"/>
</dbReference>
<evidence type="ECO:0000256" key="6">
    <source>
        <dbReference type="ARBA" id="ARBA00023242"/>
    </source>
</evidence>
<dbReference type="GO" id="GO:0003677">
    <property type="term" value="F:DNA binding"/>
    <property type="evidence" value="ECO:0007669"/>
    <property type="project" value="UniProtKB-KW"/>
</dbReference>
<dbReference type="PROSITE" id="PS00463">
    <property type="entry name" value="ZN2_CY6_FUNGAL_1"/>
    <property type="match status" value="1"/>
</dbReference>
<keyword evidence="1" id="KW-0479">Metal-binding</keyword>